<keyword evidence="2" id="KW-0812">Transmembrane</keyword>
<dbReference type="RefSeq" id="WP_270689525.1">
    <property type="nucleotide sequence ID" value="NZ_JAQFWQ010000109.1"/>
</dbReference>
<organism evidence="4 5">
    <name type="scientific">Nocardiopsis endophytica</name>
    <dbReference type="NCBI Taxonomy" id="3018445"/>
    <lineage>
        <taxon>Bacteria</taxon>
        <taxon>Bacillati</taxon>
        <taxon>Actinomycetota</taxon>
        <taxon>Actinomycetes</taxon>
        <taxon>Streptosporangiales</taxon>
        <taxon>Nocardiopsidaceae</taxon>
        <taxon>Nocardiopsis</taxon>
    </lineage>
</organism>
<dbReference type="PANTHER" id="PTHR39430">
    <property type="entry name" value="MEMBRANE-ASSOCIATED PROTEASE-RELATED"/>
    <property type="match status" value="1"/>
</dbReference>
<keyword evidence="4" id="KW-0378">Hydrolase</keyword>
<keyword evidence="5" id="KW-1185">Reference proteome</keyword>
<reference evidence="4 5" key="1">
    <citation type="submission" date="2023-01" db="EMBL/GenBank/DDBJ databases">
        <title>Draft genome sequence of Nocardiopsis sp. RSe5-2 isolated from halophytes.</title>
        <authorList>
            <person name="Duangmal K."/>
            <person name="Chantavorakit T."/>
        </authorList>
    </citation>
    <scope>NUCLEOTIDE SEQUENCE [LARGE SCALE GENOMIC DNA]</scope>
    <source>
        <strain evidence="4 5">RSe5-2</strain>
    </source>
</reference>
<evidence type="ECO:0000259" key="3">
    <source>
        <dbReference type="Pfam" id="PF02517"/>
    </source>
</evidence>
<feature type="transmembrane region" description="Helical" evidence="2">
    <location>
        <begin position="318"/>
        <end position="344"/>
    </location>
</feature>
<dbReference type="Pfam" id="PF02517">
    <property type="entry name" value="Rce1-like"/>
    <property type="match status" value="1"/>
</dbReference>
<dbReference type="InterPro" id="IPR003675">
    <property type="entry name" value="Rce1/LyrA-like_dom"/>
</dbReference>
<dbReference type="EMBL" id="JAQFWQ010000109">
    <property type="protein sequence ID" value="MDA2814218.1"/>
    <property type="molecule type" value="Genomic_DNA"/>
</dbReference>
<dbReference type="Proteomes" id="UP001527866">
    <property type="component" value="Unassembled WGS sequence"/>
</dbReference>
<feature type="transmembrane region" description="Helical" evidence="2">
    <location>
        <begin position="208"/>
        <end position="231"/>
    </location>
</feature>
<protein>
    <submittedName>
        <fullName evidence="4">CPBP family intramembrane metalloprotease</fullName>
    </submittedName>
</protein>
<dbReference type="PANTHER" id="PTHR39430:SF1">
    <property type="entry name" value="PROTEASE"/>
    <property type="match status" value="1"/>
</dbReference>
<feature type="transmembrane region" description="Helical" evidence="2">
    <location>
        <begin position="167"/>
        <end position="187"/>
    </location>
</feature>
<evidence type="ECO:0000313" key="5">
    <source>
        <dbReference type="Proteomes" id="UP001527866"/>
    </source>
</evidence>
<feature type="transmembrane region" description="Helical" evidence="2">
    <location>
        <begin position="84"/>
        <end position="106"/>
    </location>
</feature>
<feature type="transmembrane region" description="Helical" evidence="2">
    <location>
        <begin position="127"/>
        <end position="147"/>
    </location>
</feature>
<keyword evidence="4" id="KW-0645">Protease</keyword>
<keyword evidence="2" id="KW-0472">Membrane</keyword>
<evidence type="ECO:0000256" key="2">
    <source>
        <dbReference type="SAM" id="Phobius"/>
    </source>
</evidence>
<feature type="region of interest" description="Disordered" evidence="1">
    <location>
        <begin position="1"/>
        <end position="30"/>
    </location>
</feature>
<gene>
    <name evidence="4" type="ORF">O4J56_26455</name>
</gene>
<evidence type="ECO:0000313" key="4">
    <source>
        <dbReference type="EMBL" id="MDA2814218.1"/>
    </source>
</evidence>
<evidence type="ECO:0000256" key="1">
    <source>
        <dbReference type="SAM" id="MobiDB-lite"/>
    </source>
</evidence>
<dbReference type="GO" id="GO:0008237">
    <property type="term" value="F:metallopeptidase activity"/>
    <property type="evidence" value="ECO:0007669"/>
    <property type="project" value="UniProtKB-KW"/>
</dbReference>
<feature type="transmembrane region" description="Helical" evidence="2">
    <location>
        <begin position="262"/>
        <end position="284"/>
    </location>
</feature>
<comment type="caution">
    <text evidence="4">The sequence shown here is derived from an EMBL/GenBank/DDBJ whole genome shotgun (WGS) entry which is preliminary data.</text>
</comment>
<feature type="domain" description="CAAX prenyl protease 2/Lysostaphin resistance protein A-like" evidence="3">
    <location>
        <begin position="174"/>
        <end position="271"/>
    </location>
</feature>
<feature type="transmembrane region" description="Helical" evidence="2">
    <location>
        <begin position="237"/>
        <end position="255"/>
    </location>
</feature>
<name>A0ABT4UB55_9ACTN</name>
<keyword evidence="4" id="KW-0482">Metalloprotease</keyword>
<sequence length="363" mass="38548">MSSINESLRPTPDGAHPGTHPGTPTGTTGDAFVRAGASGARVTHPLATIPLTQLLYLLGTGPALLLGLPAVMRAAEGAGQGATIALGIVLQLLMLIGPYAALWLWLRYYERRSFFASTGLGFRWKSLTGLLWGMALAVAYIAGWIGIALAVGTAQVEGVWSFDPEGPLVVGLVVLYMLAVRVVMIGIEEQLFRGWMLQAVALRWGRTAGVLLSSVFFSLFHFTFVGFYLAGGEPHRAHWVLMLNIFLWAVLAALVTLRTGNLWAAIGFHAAALILPSALFTVAVPPGGEGVPAWFPLDEAVGAVIVYLPEPSLYTGGVGFAGLFEGLPATAVLAVMIPLAWWWLRRGEAHEAADRAAADHSSS</sequence>
<keyword evidence="2" id="KW-1133">Transmembrane helix</keyword>
<feature type="compositionally biased region" description="Low complexity" evidence="1">
    <location>
        <begin position="10"/>
        <end position="30"/>
    </location>
</feature>
<feature type="transmembrane region" description="Helical" evidence="2">
    <location>
        <begin position="54"/>
        <end position="72"/>
    </location>
</feature>
<proteinExistence type="predicted"/>
<accession>A0ABT4UB55</accession>